<dbReference type="AlphaFoldDB" id="A0A4Y2E7S6"/>
<sequence>MNGVNPVLPKHPGTLNDNRCNRSSIEARVLVPITGHGPTHAEGDTSYYHWKVILTSTIIVPLGEARTRLLFLAASHPLTRGATSGERWSDDKDDP</sequence>
<evidence type="ECO:0000313" key="3">
    <source>
        <dbReference type="Proteomes" id="UP000499080"/>
    </source>
</evidence>
<gene>
    <name evidence="2" type="ORF">AVEN_153406_1</name>
</gene>
<organism evidence="2 3">
    <name type="scientific">Araneus ventricosus</name>
    <name type="common">Orbweaver spider</name>
    <name type="synonym">Epeira ventricosa</name>
    <dbReference type="NCBI Taxonomy" id="182803"/>
    <lineage>
        <taxon>Eukaryota</taxon>
        <taxon>Metazoa</taxon>
        <taxon>Ecdysozoa</taxon>
        <taxon>Arthropoda</taxon>
        <taxon>Chelicerata</taxon>
        <taxon>Arachnida</taxon>
        <taxon>Araneae</taxon>
        <taxon>Araneomorphae</taxon>
        <taxon>Entelegynae</taxon>
        <taxon>Araneoidea</taxon>
        <taxon>Araneidae</taxon>
        <taxon>Araneus</taxon>
    </lineage>
</organism>
<evidence type="ECO:0000256" key="1">
    <source>
        <dbReference type="SAM" id="MobiDB-lite"/>
    </source>
</evidence>
<evidence type="ECO:0000313" key="2">
    <source>
        <dbReference type="EMBL" id="GBM25222.1"/>
    </source>
</evidence>
<dbReference type="Proteomes" id="UP000499080">
    <property type="component" value="Unassembled WGS sequence"/>
</dbReference>
<dbReference type="EMBL" id="BGPR01000533">
    <property type="protein sequence ID" value="GBM25222.1"/>
    <property type="molecule type" value="Genomic_DNA"/>
</dbReference>
<feature type="region of interest" description="Disordered" evidence="1">
    <location>
        <begin position="1"/>
        <end position="20"/>
    </location>
</feature>
<protein>
    <submittedName>
        <fullName evidence="2">Uncharacterized protein</fullName>
    </submittedName>
</protein>
<keyword evidence="3" id="KW-1185">Reference proteome</keyword>
<proteinExistence type="predicted"/>
<accession>A0A4Y2E7S6</accession>
<name>A0A4Y2E7S6_ARAVE</name>
<reference evidence="2 3" key="1">
    <citation type="journal article" date="2019" name="Sci. Rep.">
        <title>Orb-weaving spider Araneus ventricosus genome elucidates the spidroin gene catalogue.</title>
        <authorList>
            <person name="Kono N."/>
            <person name="Nakamura H."/>
            <person name="Ohtoshi R."/>
            <person name="Moran D.A.P."/>
            <person name="Shinohara A."/>
            <person name="Yoshida Y."/>
            <person name="Fujiwara M."/>
            <person name="Mori M."/>
            <person name="Tomita M."/>
            <person name="Arakawa K."/>
        </authorList>
    </citation>
    <scope>NUCLEOTIDE SEQUENCE [LARGE SCALE GENOMIC DNA]</scope>
</reference>
<comment type="caution">
    <text evidence="2">The sequence shown here is derived from an EMBL/GenBank/DDBJ whole genome shotgun (WGS) entry which is preliminary data.</text>
</comment>